<keyword evidence="2" id="KW-1185">Reference proteome</keyword>
<sequence precursor="true">MQNSLKCLKRRDFLRLAAVGGAAFASALPGFSYGRDDDFYFVQLSDAHWGFEGPGVNPDSKGTLPKAIAAVNALPSPPDFVIQIVPRKRTKTRRKLADVGYAPHSTRLKPVVECVVR</sequence>
<dbReference type="STRING" id="391038.Bphy_0908"/>
<evidence type="ECO:0008006" key="3">
    <source>
        <dbReference type="Google" id="ProtNLM"/>
    </source>
</evidence>
<evidence type="ECO:0000313" key="2">
    <source>
        <dbReference type="Proteomes" id="UP000001192"/>
    </source>
</evidence>
<dbReference type="KEGG" id="bph:Bphy_0908"/>
<dbReference type="EMBL" id="CP001043">
    <property type="protein sequence ID" value="ACC70097.1"/>
    <property type="molecule type" value="Genomic_DNA"/>
</dbReference>
<name>B2JG15_PARP8</name>
<dbReference type="SUPFAM" id="SSF56300">
    <property type="entry name" value="Metallo-dependent phosphatases"/>
    <property type="match status" value="1"/>
</dbReference>
<protein>
    <recommendedName>
        <fullName evidence="3">Metallophosphoesterase</fullName>
    </recommendedName>
</protein>
<dbReference type="NCBIfam" id="TIGR01409">
    <property type="entry name" value="TAT_signal_seq"/>
    <property type="match status" value="1"/>
</dbReference>
<proteinExistence type="predicted"/>
<dbReference type="InterPro" id="IPR029052">
    <property type="entry name" value="Metallo-depent_PP-like"/>
</dbReference>
<dbReference type="eggNOG" id="COG1409">
    <property type="taxonomic scope" value="Bacteria"/>
</dbReference>
<dbReference type="Proteomes" id="UP000001192">
    <property type="component" value="Chromosome 1"/>
</dbReference>
<dbReference type="InterPro" id="IPR006311">
    <property type="entry name" value="TAT_signal"/>
</dbReference>
<dbReference type="HOGENOM" id="CLU_2080350_0_0_4"/>
<accession>B2JG15</accession>
<reference evidence="2" key="1">
    <citation type="journal article" date="2014" name="Stand. Genomic Sci.">
        <title>Complete genome sequence of Burkholderia phymatum STM815(T), a broad host range and efficient nitrogen-fixing symbiont of Mimosa species.</title>
        <authorList>
            <person name="Moulin L."/>
            <person name="Klonowska A."/>
            <person name="Caroline B."/>
            <person name="Booth K."/>
            <person name="Vriezen J.A."/>
            <person name="Melkonian R."/>
            <person name="James E.K."/>
            <person name="Young J.P."/>
            <person name="Bena G."/>
            <person name="Hauser L."/>
            <person name="Land M."/>
            <person name="Kyrpides N."/>
            <person name="Bruce D."/>
            <person name="Chain P."/>
            <person name="Copeland A."/>
            <person name="Pitluck S."/>
            <person name="Woyke T."/>
            <person name="Lizotte-Waniewski M."/>
            <person name="Bristow J."/>
            <person name="Riley M."/>
        </authorList>
    </citation>
    <scope>NUCLEOTIDE SEQUENCE [LARGE SCALE GENOMIC DNA]</scope>
    <source>
        <strain evidence="2">DSM 17167 / CIP 108236 / LMG 21445 / STM815</strain>
    </source>
</reference>
<organism evidence="1 2">
    <name type="scientific">Paraburkholderia phymatum (strain DSM 17167 / CIP 108236 / LMG 21445 / STM815)</name>
    <name type="common">Burkholderia phymatum</name>
    <dbReference type="NCBI Taxonomy" id="391038"/>
    <lineage>
        <taxon>Bacteria</taxon>
        <taxon>Pseudomonadati</taxon>
        <taxon>Pseudomonadota</taxon>
        <taxon>Betaproteobacteria</taxon>
        <taxon>Burkholderiales</taxon>
        <taxon>Burkholderiaceae</taxon>
        <taxon>Paraburkholderia</taxon>
    </lineage>
</organism>
<dbReference type="AlphaFoldDB" id="B2JG15"/>
<dbReference type="InterPro" id="IPR019546">
    <property type="entry name" value="TAT_signal_bac_arc"/>
</dbReference>
<gene>
    <name evidence="1" type="ordered locus">Bphy_0908</name>
</gene>
<dbReference type="PROSITE" id="PS51318">
    <property type="entry name" value="TAT"/>
    <property type="match status" value="1"/>
</dbReference>
<evidence type="ECO:0000313" key="1">
    <source>
        <dbReference type="EMBL" id="ACC70097.1"/>
    </source>
</evidence>